<dbReference type="InterPro" id="IPR015064">
    <property type="entry name" value="Sda"/>
</dbReference>
<dbReference type="Gene3D" id="1.10.287.1100">
    <property type="entry name" value="Sporulation inhibitor A"/>
    <property type="match status" value="1"/>
</dbReference>
<gene>
    <name evidence="1" type="ORF">GCM10010954_19340</name>
</gene>
<sequence length="51" mass="6326">MNLEHLPLRILMITYRRAVELDLDEEFIQWIRKEILERESEKEERSKKANL</sequence>
<dbReference type="EMBL" id="BMEL01000002">
    <property type="protein sequence ID" value="GGF20737.1"/>
    <property type="molecule type" value="Genomic_DNA"/>
</dbReference>
<evidence type="ECO:0008006" key="3">
    <source>
        <dbReference type="Google" id="ProtNLM"/>
    </source>
</evidence>
<dbReference type="Pfam" id="PF08970">
    <property type="entry name" value="Sda"/>
    <property type="match status" value="1"/>
</dbReference>
<evidence type="ECO:0000313" key="1">
    <source>
        <dbReference type="EMBL" id="GGF20737.1"/>
    </source>
</evidence>
<protein>
    <recommendedName>
        <fullName evidence="3">Sporulation histidine kinase inhibitor Sda</fullName>
    </recommendedName>
</protein>
<comment type="caution">
    <text evidence="1">The sequence shown here is derived from an EMBL/GenBank/DDBJ whole genome shotgun (WGS) entry which is preliminary data.</text>
</comment>
<keyword evidence="2" id="KW-1185">Reference proteome</keyword>
<proteinExistence type="predicted"/>
<name>A0A917B5R9_HALAA</name>
<reference evidence="1" key="1">
    <citation type="journal article" date="2014" name="Int. J. Syst. Evol. Microbiol.">
        <title>Complete genome sequence of Corynebacterium casei LMG S-19264T (=DSM 44701T), isolated from a smear-ripened cheese.</title>
        <authorList>
            <consortium name="US DOE Joint Genome Institute (JGI-PGF)"/>
            <person name="Walter F."/>
            <person name="Albersmeier A."/>
            <person name="Kalinowski J."/>
            <person name="Ruckert C."/>
        </authorList>
    </citation>
    <scope>NUCLEOTIDE SEQUENCE</scope>
    <source>
        <strain evidence="1">CGMCC 1.12153</strain>
    </source>
</reference>
<dbReference type="SUPFAM" id="SSF100985">
    <property type="entry name" value="Sporulation inhibitor Sda"/>
    <property type="match status" value="1"/>
</dbReference>
<dbReference type="RefSeq" id="WP_188377279.1">
    <property type="nucleotide sequence ID" value="NZ_BMEL01000002.1"/>
</dbReference>
<dbReference type="AlphaFoldDB" id="A0A917B5R9"/>
<dbReference type="InterPro" id="IPR036916">
    <property type="entry name" value="Sda_sf"/>
</dbReference>
<accession>A0A917B5R9</accession>
<reference evidence="1" key="2">
    <citation type="submission" date="2020-09" db="EMBL/GenBank/DDBJ databases">
        <authorList>
            <person name="Sun Q."/>
            <person name="Zhou Y."/>
        </authorList>
    </citation>
    <scope>NUCLEOTIDE SEQUENCE</scope>
    <source>
        <strain evidence="1">CGMCC 1.12153</strain>
    </source>
</reference>
<evidence type="ECO:0000313" key="2">
    <source>
        <dbReference type="Proteomes" id="UP000660110"/>
    </source>
</evidence>
<dbReference type="Proteomes" id="UP000660110">
    <property type="component" value="Unassembled WGS sequence"/>
</dbReference>
<organism evidence="1 2">
    <name type="scientific">Halobacillus andaensis</name>
    <dbReference type="NCBI Taxonomy" id="1176239"/>
    <lineage>
        <taxon>Bacteria</taxon>
        <taxon>Bacillati</taxon>
        <taxon>Bacillota</taxon>
        <taxon>Bacilli</taxon>
        <taxon>Bacillales</taxon>
        <taxon>Bacillaceae</taxon>
        <taxon>Halobacillus</taxon>
    </lineage>
</organism>